<reference evidence="2" key="1">
    <citation type="journal article" date="2023" name="G3 (Bethesda)">
        <title>Whole genome assembly and annotation of the endangered Caribbean coral Acropora cervicornis.</title>
        <authorList>
            <person name="Selwyn J.D."/>
            <person name="Vollmer S.V."/>
        </authorList>
    </citation>
    <scope>NUCLEOTIDE SEQUENCE</scope>
    <source>
        <strain evidence="2">K2</strain>
    </source>
</reference>
<dbReference type="Proteomes" id="UP001249851">
    <property type="component" value="Unassembled WGS sequence"/>
</dbReference>
<gene>
    <name evidence="2" type="ORF">P5673_012611</name>
</gene>
<feature type="region of interest" description="Disordered" evidence="1">
    <location>
        <begin position="64"/>
        <end position="85"/>
    </location>
</feature>
<comment type="caution">
    <text evidence="2">The sequence shown here is derived from an EMBL/GenBank/DDBJ whole genome shotgun (WGS) entry which is preliminary data.</text>
</comment>
<protein>
    <submittedName>
        <fullName evidence="2">Uncharacterized protein</fullName>
    </submittedName>
</protein>
<keyword evidence="3" id="KW-1185">Reference proteome</keyword>
<evidence type="ECO:0000313" key="3">
    <source>
        <dbReference type="Proteomes" id="UP001249851"/>
    </source>
</evidence>
<accession>A0AAD9V7N8</accession>
<evidence type="ECO:0000256" key="1">
    <source>
        <dbReference type="SAM" id="MobiDB-lite"/>
    </source>
</evidence>
<name>A0AAD9V7N8_ACRCE</name>
<evidence type="ECO:0000313" key="2">
    <source>
        <dbReference type="EMBL" id="KAK2564346.1"/>
    </source>
</evidence>
<feature type="compositionally biased region" description="Polar residues" evidence="1">
    <location>
        <begin position="66"/>
        <end position="76"/>
    </location>
</feature>
<dbReference type="EMBL" id="JARQWQ010000023">
    <property type="protein sequence ID" value="KAK2564346.1"/>
    <property type="molecule type" value="Genomic_DNA"/>
</dbReference>
<proteinExistence type="predicted"/>
<reference evidence="2" key="2">
    <citation type="journal article" date="2023" name="Science">
        <title>Genomic signatures of disease resistance in endangered staghorn corals.</title>
        <authorList>
            <person name="Vollmer S.V."/>
            <person name="Selwyn J.D."/>
            <person name="Despard B.A."/>
            <person name="Roesel C.L."/>
        </authorList>
    </citation>
    <scope>NUCLEOTIDE SEQUENCE</scope>
    <source>
        <strain evidence="2">K2</strain>
    </source>
</reference>
<dbReference type="AlphaFoldDB" id="A0AAD9V7N8"/>
<sequence length="165" mass="18938">MMNSTTGSRGLRDFDDEIFSTLRDVEVFLSDLSNESLQSGRQETKRDELLETVIELRRKLRDHRNSNVITNGNNKSPRPKRKSFPSALLKDSMHTYMAHVQKTSANGKLKPPGSPEIQRFVDKPQMRPRSVSCPEIRFTLSHAWRTSLPKVPENDELIVEYDEGP</sequence>
<feature type="region of interest" description="Disordered" evidence="1">
    <location>
        <begin position="103"/>
        <end position="128"/>
    </location>
</feature>
<organism evidence="2 3">
    <name type="scientific">Acropora cervicornis</name>
    <name type="common">Staghorn coral</name>
    <dbReference type="NCBI Taxonomy" id="6130"/>
    <lineage>
        <taxon>Eukaryota</taxon>
        <taxon>Metazoa</taxon>
        <taxon>Cnidaria</taxon>
        <taxon>Anthozoa</taxon>
        <taxon>Hexacorallia</taxon>
        <taxon>Scleractinia</taxon>
        <taxon>Astrocoeniina</taxon>
        <taxon>Acroporidae</taxon>
        <taxon>Acropora</taxon>
    </lineage>
</organism>